<dbReference type="EMBL" id="JACCFQ010000001">
    <property type="protein sequence ID" value="NYJ17057.1"/>
    <property type="molecule type" value="Genomic_DNA"/>
</dbReference>
<sequence length="113" mass="11684">MTEPHTPSDAEQPLSPSGCTTGTHAQVTGQVQGVSYRAAAKAEADDLGLIGWVRNTADGAVELLVGGAGPAVDALLRWAETGPESAEVSEVDQREASAEELASLPQAGFEIRR</sequence>
<protein>
    <recommendedName>
        <fullName evidence="3 5">acylphosphatase</fullName>
        <ecNumber evidence="2 5">3.6.1.7</ecNumber>
    </recommendedName>
</protein>
<dbReference type="InterPro" id="IPR001792">
    <property type="entry name" value="Acylphosphatase-like_dom"/>
</dbReference>
<dbReference type="EC" id="3.6.1.7" evidence="2 5"/>
<dbReference type="AlphaFoldDB" id="A0A7Z0E9Y1"/>
<evidence type="ECO:0000256" key="5">
    <source>
        <dbReference type="PROSITE-ProRule" id="PRU00520"/>
    </source>
</evidence>
<evidence type="ECO:0000256" key="3">
    <source>
        <dbReference type="ARBA" id="ARBA00015991"/>
    </source>
</evidence>
<evidence type="ECO:0000313" key="10">
    <source>
        <dbReference type="Proteomes" id="UP000560069"/>
    </source>
</evidence>
<comment type="catalytic activity">
    <reaction evidence="4 5">
        <text>an acyl phosphate + H2O = a carboxylate + phosphate + H(+)</text>
        <dbReference type="Rhea" id="RHEA:14965"/>
        <dbReference type="ChEBI" id="CHEBI:15377"/>
        <dbReference type="ChEBI" id="CHEBI:15378"/>
        <dbReference type="ChEBI" id="CHEBI:29067"/>
        <dbReference type="ChEBI" id="CHEBI:43474"/>
        <dbReference type="ChEBI" id="CHEBI:59918"/>
        <dbReference type="EC" id="3.6.1.7"/>
    </reaction>
</comment>
<feature type="region of interest" description="Disordered" evidence="7">
    <location>
        <begin position="90"/>
        <end position="113"/>
    </location>
</feature>
<dbReference type="Gene3D" id="3.30.70.100">
    <property type="match status" value="1"/>
</dbReference>
<evidence type="ECO:0000256" key="1">
    <source>
        <dbReference type="ARBA" id="ARBA00005614"/>
    </source>
</evidence>
<dbReference type="PANTHER" id="PTHR47268:SF4">
    <property type="entry name" value="ACYLPHOSPHATASE"/>
    <property type="match status" value="1"/>
</dbReference>
<feature type="domain" description="Acylphosphatase-like" evidence="8">
    <location>
        <begin position="22"/>
        <end position="113"/>
    </location>
</feature>
<dbReference type="PROSITE" id="PS51160">
    <property type="entry name" value="ACYLPHOSPHATASE_3"/>
    <property type="match status" value="1"/>
</dbReference>
<dbReference type="SUPFAM" id="SSF54975">
    <property type="entry name" value="Acylphosphatase/BLUF domain-like"/>
    <property type="match status" value="1"/>
</dbReference>
<keyword evidence="10" id="KW-1185">Reference proteome</keyword>
<comment type="similarity">
    <text evidence="1 6">Belongs to the acylphosphatase family.</text>
</comment>
<name>A0A7Z0E9Y1_9MICC</name>
<feature type="active site" evidence="5">
    <location>
        <position position="55"/>
    </location>
</feature>
<keyword evidence="5 9" id="KW-0378">Hydrolase</keyword>
<organism evidence="9 10">
    <name type="scientific">Nesterenkonia sandarakina</name>
    <dbReference type="NCBI Taxonomy" id="272918"/>
    <lineage>
        <taxon>Bacteria</taxon>
        <taxon>Bacillati</taxon>
        <taxon>Actinomycetota</taxon>
        <taxon>Actinomycetes</taxon>
        <taxon>Micrococcales</taxon>
        <taxon>Micrococcaceae</taxon>
        <taxon>Nesterenkonia</taxon>
    </lineage>
</organism>
<comment type="caution">
    <text evidence="9">The sequence shown here is derived from an EMBL/GenBank/DDBJ whole genome shotgun (WGS) entry which is preliminary data.</text>
</comment>
<feature type="active site" evidence="5">
    <location>
        <position position="37"/>
    </location>
</feature>
<reference evidence="9 10" key="1">
    <citation type="submission" date="2020-07" db="EMBL/GenBank/DDBJ databases">
        <title>Sequencing the genomes of 1000 actinobacteria strains.</title>
        <authorList>
            <person name="Klenk H.-P."/>
        </authorList>
    </citation>
    <scope>NUCLEOTIDE SEQUENCE [LARGE SCALE GENOMIC DNA]</scope>
    <source>
        <strain evidence="9 10">DSM 15664</strain>
    </source>
</reference>
<feature type="compositionally biased region" description="Polar residues" evidence="7">
    <location>
        <begin position="14"/>
        <end position="24"/>
    </location>
</feature>
<evidence type="ECO:0000256" key="4">
    <source>
        <dbReference type="ARBA" id="ARBA00047645"/>
    </source>
</evidence>
<dbReference type="PROSITE" id="PS00151">
    <property type="entry name" value="ACYLPHOSPHATASE_2"/>
    <property type="match status" value="1"/>
</dbReference>
<evidence type="ECO:0000256" key="2">
    <source>
        <dbReference type="ARBA" id="ARBA00012150"/>
    </source>
</evidence>
<dbReference type="PRINTS" id="PR00112">
    <property type="entry name" value="ACYLPHPHTASE"/>
</dbReference>
<gene>
    <name evidence="9" type="ORF">HNR11_001591</name>
</gene>
<accession>A0A7Z0E9Y1</accession>
<evidence type="ECO:0000259" key="8">
    <source>
        <dbReference type="PROSITE" id="PS51160"/>
    </source>
</evidence>
<dbReference type="InterPro" id="IPR017968">
    <property type="entry name" value="Acylphosphatase_CS"/>
</dbReference>
<dbReference type="Pfam" id="PF00708">
    <property type="entry name" value="Acylphosphatase"/>
    <property type="match status" value="1"/>
</dbReference>
<dbReference type="RefSeq" id="WP_179441861.1">
    <property type="nucleotide sequence ID" value="NZ_BAAALK010000002.1"/>
</dbReference>
<dbReference type="GO" id="GO:0003998">
    <property type="term" value="F:acylphosphatase activity"/>
    <property type="evidence" value="ECO:0007669"/>
    <property type="project" value="UniProtKB-EC"/>
</dbReference>
<evidence type="ECO:0000256" key="6">
    <source>
        <dbReference type="RuleBase" id="RU004168"/>
    </source>
</evidence>
<dbReference type="InterPro" id="IPR036046">
    <property type="entry name" value="Acylphosphatase-like_dom_sf"/>
</dbReference>
<dbReference type="Proteomes" id="UP000560069">
    <property type="component" value="Unassembled WGS sequence"/>
</dbReference>
<dbReference type="PANTHER" id="PTHR47268">
    <property type="entry name" value="ACYLPHOSPHATASE"/>
    <property type="match status" value="1"/>
</dbReference>
<feature type="region of interest" description="Disordered" evidence="7">
    <location>
        <begin position="1"/>
        <end position="24"/>
    </location>
</feature>
<evidence type="ECO:0000313" key="9">
    <source>
        <dbReference type="EMBL" id="NYJ17057.1"/>
    </source>
</evidence>
<dbReference type="InterPro" id="IPR020456">
    <property type="entry name" value="Acylphosphatase"/>
</dbReference>
<evidence type="ECO:0000256" key="7">
    <source>
        <dbReference type="SAM" id="MobiDB-lite"/>
    </source>
</evidence>
<proteinExistence type="inferred from homology"/>